<dbReference type="Proteomes" id="UP000410492">
    <property type="component" value="Unassembled WGS sequence"/>
</dbReference>
<feature type="non-terminal residue" evidence="1">
    <location>
        <position position="1"/>
    </location>
</feature>
<evidence type="ECO:0000313" key="1">
    <source>
        <dbReference type="EMBL" id="VEN42328.1"/>
    </source>
</evidence>
<evidence type="ECO:0000313" key="2">
    <source>
        <dbReference type="Proteomes" id="UP000410492"/>
    </source>
</evidence>
<dbReference type="EMBL" id="CAACVG010006887">
    <property type="protein sequence ID" value="VEN42328.1"/>
    <property type="molecule type" value="Genomic_DNA"/>
</dbReference>
<reference evidence="1 2" key="1">
    <citation type="submission" date="2019-01" db="EMBL/GenBank/DDBJ databases">
        <authorList>
            <person name="Sayadi A."/>
        </authorList>
    </citation>
    <scope>NUCLEOTIDE SEQUENCE [LARGE SCALE GENOMIC DNA]</scope>
</reference>
<dbReference type="OrthoDB" id="10020110at2759"/>
<name>A0A653C454_CALMS</name>
<organism evidence="1 2">
    <name type="scientific">Callosobruchus maculatus</name>
    <name type="common">Southern cowpea weevil</name>
    <name type="synonym">Pulse bruchid</name>
    <dbReference type="NCBI Taxonomy" id="64391"/>
    <lineage>
        <taxon>Eukaryota</taxon>
        <taxon>Metazoa</taxon>
        <taxon>Ecdysozoa</taxon>
        <taxon>Arthropoda</taxon>
        <taxon>Hexapoda</taxon>
        <taxon>Insecta</taxon>
        <taxon>Pterygota</taxon>
        <taxon>Neoptera</taxon>
        <taxon>Endopterygota</taxon>
        <taxon>Coleoptera</taxon>
        <taxon>Polyphaga</taxon>
        <taxon>Cucujiformia</taxon>
        <taxon>Chrysomeloidea</taxon>
        <taxon>Chrysomelidae</taxon>
        <taxon>Bruchinae</taxon>
        <taxon>Bruchini</taxon>
        <taxon>Callosobruchus</taxon>
    </lineage>
</organism>
<keyword evidence="2" id="KW-1185">Reference proteome</keyword>
<gene>
    <name evidence="1" type="ORF">CALMAC_LOCUS5855</name>
</gene>
<proteinExistence type="predicted"/>
<sequence length="46" mass="5281">HRGQYQGRTHTRSCKNDVSDCREKINSLSAFSAFSAFDLLNIFFIV</sequence>
<accession>A0A653C454</accession>
<dbReference type="AlphaFoldDB" id="A0A653C454"/>
<protein>
    <submittedName>
        <fullName evidence="1">Uncharacterized protein</fullName>
    </submittedName>
</protein>